<dbReference type="GO" id="GO:0044594">
    <property type="term" value="F:17-beta-hydroxysteroid dehydrogenase (NAD+) activity"/>
    <property type="evidence" value="ECO:0007669"/>
    <property type="project" value="TreeGrafter"/>
</dbReference>
<dbReference type="GO" id="GO:0004300">
    <property type="term" value="F:enoyl-CoA hydratase activity"/>
    <property type="evidence" value="ECO:0007669"/>
    <property type="project" value="TreeGrafter"/>
</dbReference>
<dbReference type="InterPro" id="IPR039569">
    <property type="entry name" value="FAS1-like_DH_region"/>
</dbReference>
<sequence>MTDTHQRAGAVVSTAAPAFEFAIEEGKANEFARATGAAGLVRDGDTWLAPPTFLTVSQLWMAPEHAAWYGITRNYGRVLHGEQRFDYPRGLPHVGDRFHARQAFGRSFEKDGSQGRMHFQEVVTRFWREDETDPDAIMTSLSITLPPVPEDSDAAQPAESGQASEAGNASESGKASGPSRASEPSDSATSAPLDSHTTEPLTLTDFVRYQGASGDFNPIHHDPEFARNGGYDGPFAVGMLTAGVAAARFGQVRDPRRLRTLRMRWQQPAWPGDRLTYTVTEETEGLKCVVTRAPSERDHAGEARQDTNREANHMTAWGTYA</sequence>
<dbReference type="GO" id="GO:0006635">
    <property type="term" value="P:fatty acid beta-oxidation"/>
    <property type="evidence" value="ECO:0007669"/>
    <property type="project" value="TreeGrafter"/>
</dbReference>
<feature type="domain" description="MaoC-like" evidence="3">
    <location>
        <begin position="190"/>
        <end position="282"/>
    </location>
</feature>
<dbReference type="InterPro" id="IPR002539">
    <property type="entry name" value="MaoC-like_dom"/>
</dbReference>
<gene>
    <name evidence="5" type="ORF">F8O05_02420</name>
</gene>
<dbReference type="RefSeq" id="WP_158051140.1">
    <property type="nucleotide sequence ID" value="NZ_WBKB01000001.1"/>
</dbReference>
<reference evidence="5 6" key="1">
    <citation type="submission" date="2019-09" db="EMBL/GenBank/DDBJ databases">
        <title>Phylogeny of genus Pseudoclavibacter and closely related genus.</title>
        <authorList>
            <person name="Li Y."/>
        </authorList>
    </citation>
    <scope>NUCLEOTIDE SEQUENCE [LARGE SCALE GENOMIC DNA]</scope>
    <source>
        <strain evidence="5 6">KCTC 13959</strain>
    </source>
</reference>
<dbReference type="Proteomes" id="UP000433493">
    <property type="component" value="Unassembled WGS sequence"/>
</dbReference>
<feature type="compositionally biased region" description="Polar residues" evidence="2">
    <location>
        <begin position="182"/>
        <end position="192"/>
    </location>
</feature>
<protein>
    <recommendedName>
        <fullName evidence="7">MaoC-like domain-containing protein</fullName>
    </recommendedName>
</protein>
<evidence type="ECO:0000256" key="2">
    <source>
        <dbReference type="SAM" id="MobiDB-lite"/>
    </source>
</evidence>
<feature type="region of interest" description="Disordered" evidence="2">
    <location>
        <begin position="294"/>
        <end position="321"/>
    </location>
</feature>
<name>A0A7J5BHN0_9MICO</name>
<feature type="compositionally biased region" description="Polar residues" evidence="2">
    <location>
        <begin position="159"/>
        <end position="173"/>
    </location>
</feature>
<dbReference type="OrthoDB" id="9796589at2"/>
<comment type="similarity">
    <text evidence="1">Belongs to the enoyl-CoA hydratase/isomerase family.</text>
</comment>
<evidence type="ECO:0000313" key="6">
    <source>
        <dbReference type="Proteomes" id="UP000433493"/>
    </source>
</evidence>
<dbReference type="EMBL" id="WBKB01000001">
    <property type="protein sequence ID" value="KAB1645130.1"/>
    <property type="molecule type" value="Genomic_DNA"/>
</dbReference>
<dbReference type="PANTHER" id="PTHR13078:SF56">
    <property type="entry name" value="PEROXISOMAL MULTIFUNCTIONAL ENZYME TYPE 2"/>
    <property type="match status" value="1"/>
</dbReference>
<comment type="caution">
    <text evidence="5">The sequence shown here is derived from an EMBL/GenBank/DDBJ whole genome shotgun (WGS) entry which is preliminary data.</text>
</comment>
<feature type="compositionally biased region" description="Basic and acidic residues" evidence="2">
    <location>
        <begin position="294"/>
        <end position="312"/>
    </location>
</feature>
<organism evidence="5 6">
    <name type="scientific">Gulosibacter chungangensis</name>
    <dbReference type="NCBI Taxonomy" id="979746"/>
    <lineage>
        <taxon>Bacteria</taxon>
        <taxon>Bacillati</taxon>
        <taxon>Actinomycetota</taxon>
        <taxon>Actinomycetes</taxon>
        <taxon>Micrococcales</taxon>
        <taxon>Microbacteriaceae</taxon>
        <taxon>Gulosibacter</taxon>
    </lineage>
</organism>
<dbReference type="AlphaFoldDB" id="A0A7J5BHN0"/>
<evidence type="ECO:0000313" key="5">
    <source>
        <dbReference type="EMBL" id="KAB1645130.1"/>
    </source>
</evidence>
<evidence type="ECO:0000259" key="4">
    <source>
        <dbReference type="Pfam" id="PF13452"/>
    </source>
</evidence>
<proteinExistence type="inferred from homology"/>
<evidence type="ECO:0000259" key="3">
    <source>
        <dbReference type="Pfam" id="PF01575"/>
    </source>
</evidence>
<evidence type="ECO:0008006" key="7">
    <source>
        <dbReference type="Google" id="ProtNLM"/>
    </source>
</evidence>
<dbReference type="InterPro" id="IPR029069">
    <property type="entry name" value="HotDog_dom_sf"/>
</dbReference>
<feature type="region of interest" description="Disordered" evidence="2">
    <location>
        <begin position="143"/>
        <end position="197"/>
    </location>
</feature>
<evidence type="ECO:0000256" key="1">
    <source>
        <dbReference type="ARBA" id="ARBA00005254"/>
    </source>
</evidence>
<dbReference type="GO" id="GO:0003857">
    <property type="term" value="F:(3S)-3-hydroxyacyl-CoA dehydrogenase (NAD+) activity"/>
    <property type="evidence" value="ECO:0007669"/>
    <property type="project" value="TreeGrafter"/>
</dbReference>
<dbReference type="PANTHER" id="PTHR13078">
    <property type="entry name" value="PEROXISOMAL MULTIFUNCTIONAL ENZYME TYPE 2-RELATED"/>
    <property type="match status" value="1"/>
</dbReference>
<dbReference type="Pfam" id="PF13452">
    <property type="entry name" value="FAS1_DH_region"/>
    <property type="match status" value="1"/>
</dbReference>
<dbReference type="Gene3D" id="3.10.129.10">
    <property type="entry name" value="Hotdog Thioesterase"/>
    <property type="match status" value="1"/>
</dbReference>
<keyword evidence="6" id="KW-1185">Reference proteome</keyword>
<feature type="domain" description="FAS1-like dehydratase" evidence="4">
    <location>
        <begin position="21"/>
        <end position="130"/>
    </location>
</feature>
<dbReference type="SUPFAM" id="SSF54637">
    <property type="entry name" value="Thioesterase/thiol ester dehydrase-isomerase"/>
    <property type="match status" value="2"/>
</dbReference>
<dbReference type="Pfam" id="PF01575">
    <property type="entry name" value="MaoC_dehydratas"/>
    <property type="match status" value="1"/>
</dbReference>
<accession>A0A7J5BHN0</accession>